<organism evidence="8 9">
    <name type="scientific">Friedmanniomyces endolithicus</name>
    <dbReference type="NCBI Taxonomy" id="329885"/>
    <lineage>
        <taxon>Eukaryota</taxon>
        <taxon>Fungi</taxon>
        <taxon>Dikarya</taxon>
        <taxon>Ascomycota</taxon>
        <taxon>Pezizomycotina</taxon>
        <taxon>Dothideomycetes</taxon>
        <taxon>Dothideomycetidae</taxon>
        <taxon>Mycosphaerellales</taxon>
        <taxon>Teratosphaeriaceae</taxon>
        <taxon>Friedmanniomyces</taxon>
    </lineage>
</organism>
<evidence type="ECO:0000256" key="3">
    <source>
        <dbReference type="ARBA" id="ARBA00012599"/>
    </source>
</evidence>
<dbReference type="Pfam" id="PF26113">
    <property type="entry name" value="GH16_XgeA"/>
    <property type="match status" value="1"/>
</dbReference>
<comment type="catalytic activity">
    <reaction evidence="1">
        <text>Endohydrolysis of (1-&gt;3)- or (1-&gt;4)-linkages in beta-D-glucans when the glucose residue whose reducing group is involved in the linkage to be hydrolyzed is itself substituted at C-3.</text>
        <dbReference type="EC" id="3.2.1.6"/>
    </reaction>
</comment>
<evidence type="ECO:0000256" key="1">
    <source>
        <dbReference type="ARBA" id="ARBA00000124"/>
    </source>
</evidence>
<dbReference type="CDD" id="cd02181">
    <property type="entry name" value="GH16_fungal_Lam16A_glucanase"/>
    <property type="match status" value="1"/>
</dbReference>
<feature type="chain" id="PRO_5042928780" description="endo-1,3(4)-beta-glucanase" evidence="6">
    <location>
        <begin position="20"/>
        <end position="352"/>
    </location>
</feature>
<sequence>MFYSSLAFCFMSFAHLGTGRYTLIDDYNPDNFFSKFTFFTGHDPTNGFVDYVDQPTANRTGLIESTSSSVYMGVDHTNVTPNGRPSVRITSNKSYNHGLIVLDLEHMPYGCGTWPAFWTVGPNWPNNGEIDIIEGVHDQTTNLMTLHTNDNCSITNDNMFTGSISTTNCFVNAPGQSSNAGCSIHTTNTQTYGAGFDDITGGVYATEWTSRAISIWFFPRNAIPVDIRNGRPNPQRWGEPVSQFQGACDLDSHIKDQQIVFDNTFCGDWAGNVWTSDALCGPQAAICNDFVANNPNAFTGAYWTINSLRVYQDQAQRNVHVGYPGHAPWGVDPHLPPWISRLAPIPPSSTGI</sequence>
<dbReference type="Proteomes" id="UP001168146">
    <property type="component" value="Unassembled WGS sequence"/>
</dbReference>
<dbReference type="InterPro" id="IPR013320">
    <property type="entry name" value="ConA-like_dom_sf"/>
</dbReference>
<evidence type="ECO:0000256" key="4">
    <source>
        <dbReference type="ARBA" id="ARBA00022801"/>
    </source>
</evidence>
<dbReference type="PANTHER" id="PTHR10963">
    <property type="entry name" value="GLYCOSYL HYDROLASE-RELATED"/>
    <property type="match status" value="1"/>
</dbReference>
<evidence type="ECO:0000313" key="9">
    <source>
        <dbReference type="Proteomes" id="UP001168146"/>
    </source>
</evidence>
<dbReference type="PANTHER" id="PTHR10963:SF24">
    <property type="entry name" value="GLYCOSIDASE C21B10.07-RELATED"/>
    <property type="match status" value="1"/>
</dbReference>
<dbReference type="Gene3D" id="2.60.120.200">
    <property type="match status" value="1"/>
</dbReference>
<dbReference type="InterPro" id="IPR000757">
    <property type="entry name" value="Beta-glucanase-like"/>
</dbReference>
<dbReference type="PROSITE" id="PS51762">
    <property type="entry name" value="GH16_2"/>
    <property type="match status" value="1"/>
</dbReference>
<dbReference type="EC" id="3.2.1.6" evidence="3"/>
<dbReference type="InterPro" id="IPR050546">
    <property type="entry name" value="Glycosyl_Hydrlase_16"/>
</dbReference>
<evidence type="ECO:0000259" key="7">
    <source>
        <dbReference type="PROSITE" id="PS51762"/>
    </source>
</evidence>
<dbReference type="FunFam" id="2.60.120.200:FF:000114">
    <property type="entry name" value="Probable endo-1,3(4)-beta-glucanase NFIA_089530"/>
    <property type="match status" value="1"/>
</dbReference>
<comment type="similarity">
    <text evidence="2">Belongs to the glycosyl hydrolase 16 family.</text>
</comment>
<dbReference type="AlphaFoldDB" id="A0AAN6F6F3"/>
<keyword evidence="4" id="KW-0378">Hydrolase</keyword>
<keyword evidence="6" id="KW-0732">Signal</keyword>
<protein>
    <recommendedName>
        <fullName evidence="3">endo-1,3(4)-beta-glucanase</fullName>
        <ecNumber evidence="3">3.2.1.6</ecNumber>
    </recommendedName>
</protein>
<dbReference type="GO" id="GO:0052861">
    <property type="term" value="F:endo-1,3(4)-beta-glucanase activity"/>
    <property type="evidence" value="ECO:0007669"/>
    <property type="project" value="UniProtKB-EC"/>
</dbReference>
<gene>
    <name evidence="8" type="ORF">LTR82_017514</name>
</gene>
<feature type="domain" description="GH16" evidence="7">
    <location>
        <begin position="21"/>
        <end position="278"/>
    </location>
</feature>
<feature type="signal peptide" evidence="6">
    <location>
        <begin position="1"/>
        <end position="19"/>
    </location>
</feature>
<evidence type="ECO:0000256" key="6">
    <source>
        <dbReference type="SAM" id="SignalP"/>
    </source>
</evidence>
<reference evidence="8" key="1">
    <citation type="submission" date="2021-12" db="EMBL/GenBank/DDBJ databases">
        <title>Black yeast isolated from Biological Soil Crust.</title>
        <authorList>
            <person name="Kurbessoian T."/>
        </authorList>
    </citation>
    <scope>NUCLEOTIDE SEQUENCE</scope>
    <source>
        <strain evidence="8">CCFEE 5208</strain>
    </source>
</reference>
<evidence type="ECO:0000313" key="8">
    <source>
        <dbReference type="EMBL" id="KAK0303550.1"/>
    </source>
</evidence>
<evidence type="ECO:0000256" key="5">
    <source>
        <dbReference type="ARBA" id="ARBA00023295"/>
    </source>
</evidence>
<keyword evidence="5" id="KW-0326">Glycosidase</keyword>
<dbReference type="GO" id="GO:0009251">
    <property type="term" value="P:glucan catabolic process"/>
    <property type="evidence" value="ECO:0007669"/>
    <property type="project" value="TreeGrafter"/>
</dbReference>
<dbReference type="SUPFAM" id="SSF49899">
    <property type="entry name" value="Concanavalin A-like lectins/glucanases"/>
    <property type="match status" value="1"/>
</dbReference>
<comment type="caution">
    <text evidence="8">The sequence shown here is derived from an EMBL/GenBank/DDBJ whole genome shotgun (WGS) entry which is preliminary data.</text>
</comment>
<evidence type="ECO:0000256" key="2">
    <source>
        <dbReference type="ARBA" id="ARBA00006865"/>
    </source>
</evidence>
<name>A0AAN6F6F3_9PEZI</name>
<proteinExistence type="inferred from homology"/>
<accession>A0AAN6F6F3</accession>
<dbReference type="EMBL" id="JASUXU010000145">
    <property type="protein sequence ID" value="KAK0303550.1"/>
    <property type="molecule type" value="Genomic_DNA"/>
</dbReference>